<dbReference type="PROSITE" id="PS50922">
    <property type="entry name" value="TLC"/>
    <property type="match status" value="1"/>
</dbReference>
<keyword evidence="3 6" id="KW-1133">Transmembrane helix</keyword>
<feature type="transmembrane region" description="Helical" evidence="6">
    <location>
        <begin position="58"/>
        <end position="76"/>
    </location>
</feature>
<dbReference type="PANTHER" id="PTHR31898:SF1">
    <property type="entry name" value="TLC DOMAIN-CONTAINING PROTEIN 5"/>
    <property type="match status" value="1"/>
</dbReference>
<dbReference type="PANTHER" id="PTHR31898">
    <property type="entry name" value="TRANSMEMBRANE PROTEIN 136"/>
    <property type="match status" value="1"/>
</dbReference>
<evidence type="ECO:0000256" key="5">
    <source>
        <dbReference type="PROSITE-ProRule" id="PRU00205"/>
    </source>
</evidence>
<feature type="transmembrane region" description="Helical" evidence="6">
    <location>
        <begin position="186"/>
        <end position="208"/>
    </location>
</feature>
<keyword evidence="9" id="KW-1185">Reference proteome</keyword>
<dbReference type="OrthoDB" id="506011at2759"/>
<comment type="caution">
    <text evidence="8">The sequence shown here is derived from an EMBL/GenBank/DDBJ whole genome shotgun (WGS) entry which is preliminary data.</text>
</comment>
<proteinExistence type="predicted"/>
<keyword evidence="4 5" id="KW-0472">Membrane</keyword>
<feature type="transmembrane region" description="Helical" evidence="6">
    <location>
        <begin position="96"/>
        <end position="119"/>
    </location>
</feature>
<feature type="domain" description="TLC" evidence="7">
    <location>
        <begin position="51"/>
        <end position="243"/>
    </location>
</feature>
<evidence type="ECO:0000256" key="6">
    <source>
        <dbReference type="SAM" id="Phobius"/>
    </source>
</evidence>
<evidence type="ECO:0000256" key="2">
    <source>
        <dbReference type="ARBA" id="ARBA00022692"/>
    </source>
</evidence>
<dbReference type="GO" id="GO:0016020">
    <property type="term" value="C:membrane"/>
    <property type="evidence" value="ECO:0007669"/>
    <property type="project" value="UniProtKB-SubCell"/>
</dbReference>
<dbReference type="Proteomes" id="UP000019335">
    <property type="component" value="Unassembled WGS sequence"/>
</dbReference>
<name>W7TFF8_9STRA</name>
<sequence>MAGTQAAASCLGPNLGITAQWMAAPISGVCVSATIWSLLFGIVQVLPIFKGRTFGYKTRVVAIFHAFTTMTLAYRLSFMCRPLEIGGINTPGQDIVVNVAGGFFLYDLISWIIYGYVIAKYDWMQLFHHASCLVGSWACWSSGRSGADVTFALFVAELANPFMYLRYLLREVGWKDTTLARTNQAIFALAMTLTIPILAPILACVILMEPKSHPLHQAAAVGLVVVNMMWFFKFMTKYWAAAQTGPLKTGRKASPRKGSAALGGEIGGLIMSPSGAGASELKED</sequence>
<dbReference type="AlphaFoldDB" id="W7TFF8"/>
<evidence type="ECO:0000259" key="7">
    <source>
        <dbReference type="PROSITE" id="PS50922"/>
    </source>
</evidence>
<evidence type="ECO:0000313" key="8">
    <source>
        <dbReference type="EMBL" id="EWM22253.1"/>
    </source>
</evidence>
<evidence type="ECO:0000256" key="4">
    <source>
        <dbReference type="ARBA" id="ARBA00023136"/>
    </source>
</evidence>
<gene>
    <name evidence="8" type="ORF">Naga_100195g4</name>
</gene>
<comment type="subcellular location">
    <subcellularLocation>
        <location evidence="1">Membrane</location>
        <topology evidence="1">Multi-pass membrane protein</topology>
    </subcellularLocation>
</comment>
<evidence type="ECO:0000256" key="3">
    <source>
        <dbReference type="ARBA" id="ARBA00022989"/>
    </source>
</evidence>
<evidence type="ECO:0000256" key="1">
    <source>
        <dbReference type="ARBA" id="ARBA00004141"/>
    </source>
</evidence>
<protein>
    <submittedName>
        <fullName evidence="8">TRAM, LAG1 and CLN8 lipid-sensing domain containing protein</fullName>
    </submittedName>
</protein>
<feature type="transmembrane region" description="Helical" evidence="6">
    <location>
        <begin position="21"/>
        <end position="46"/>
    </location>
</feature>
<organism evidence="8 9">
    <name type="scientific">Nannochloropsis gaditana</name>
    <dbReference type="NCBI Taxonomy" id="72520"/>
    <lineage>
        <taxon>Eukaryota</taxon>
        <taxon>Sar</taxon>
        <taxon>Stramenopiles</taxon>
        <taxon>Ochrophyta</taxon>
        <taxon>Eustigmatophyceae</taxon>
        <taxon>Eustigmatales</taxon>
        <taxon>Monodopsidaceae</taxon>
        <taxon>Nannochloropsis</taxon>
    </lineage>
</organism>
<reference evidence="8 9" key="1">
    <citation type="journal article" date="2014" name="Mol. Plant">
        <title>Chromosome Scale Genome Assembly and Transcriptome Profiling of Nannochloropsis gaditana in Nitrogen Depletion.</title>
        <authorList>
            <person name="Corteggiani Carpinelli E."/>
            <person name="Telatin A."/>
            <person name="Vitulo N."/>
            <person name="Forcato C."/>
            <person name="D'Angelo M."/>
            <person name="Schiavon R."/>
            <person name="Vezzi A."/>
            <person name="Giacometti G.M."/>
            <person name="Morosinotto T."/>
            <person name="Valle G."/>
        </authorList>
    </citation>
    <scope>NUCLEOTIDE SEQUENCE [LARGE SCALE GENOMIC DNA]</scope>
    <source>
        <strain evidence="8 9">B-31</strain>
    </source>
</reference>
<evidence type="ECO:0000313" key="9">
    <source>
        <dbReference type="Proteomes" id="UP000019335"/>
    </source>
</evidence>
<dbReference type="InterPro" id="IPR042512">
    <property type="entry name" value="TLCD5"/>
</dbReference>
<keyword evidence="2 5" id="KW-0812">Transmembrane</keyword>
<dbReference type="Pfam" id="PF03798">
    <property type="entry name" value="TRAM_LAG1_CLN8"/>
    <property type="match status" value="1"/>
</dbReference>
<accession>W7TFF8</accession>
<dbReference type="SMART" id="SM00724">
    <property type="entry name" value="TLC"/>
    <property type="match status" value="1"/>
</dbReference>
<dbReference type="EMBL" id="AZIL01002239">
    <property type="protein sequence ID" value="EWM22253.1"/>
    <property type="molecule type" value="Genomic_DNA"/>
</dbReference>
<feature type="transmembrane region" description="Helical" evidence="6">
    <location>
        <begin position="214"/>
        <end position="232"/>
    </location>
</feature>
<dbReference type="InterPro" id="IPR006634">
    <property type="entry name" value="TLC-dom"/>
</dbReference>